<name>A0A1D8GAS8_9ACTN</name>
<evidence type="ECO:0000313" key="3">
    <source>
        <dbReference type="Proteomes" id="UP000095349"/>
    </source>
</evidence>
<organism evidence="2 3">
    <name type="scientific">Streptomyces rubrolavendulae</name>
    <dbReference type="NCBI Taxonomy" id="285473"/>
    <lineage>
        <taxon>Bacteria</taxon>
        <taxon>Bacillati</taxon>
        <taxon>Actinomycetota</taxon>
        <taxon>Actinomycetes</taxon>
        <taxon>Kitasatosporales</taxon>
        <taxon>Streptomycetaceae</taxon>
        <taxon>Streptomyces</taxon>
    </lineage>
</organism>
<proteinExistence type="predicted"/>
<feature type="region of interest" description="Disordered" evidence="1">
    <location>
        <begin position="1"/>
        <end position="20"/>
    </location>
</feature>
<accession>A0A1D8GAS8</accession>
<dbReference type="STRING" id="285473.A4G23_05444"/>
<dbReference type="GeneID" id="91406929"/>
<keyword evidence="3" id="KW-1185">Reference proteome</keyword>
<evidence type="ECO:0000256" key="1">
    <source>
        <dbReference type="SAM" id="MobiDB-lite"/>
    </source>
</evidence>
<dbReference type="EMBL" id="CP017316">
    <property type="protein sequence ID" value="AOT62546.1"/>
    <property type="molecule type" value="Genomic_DNA"/>
</dbReference>
<dbReference type="Proteomes" id="UP000095349">
    <property type="component" value="Chromosome"/>
</dbReference>
<protein>
    <submittedName>
        <fullName evidence="2">Uncharacterized protein</fullName>
    </submittedName>
</protein>
<sequence length="160" mass="16270">MPPGAASPVSAPAPPCPVSARRPAGATAVALAAAAAAWAGGCTTPAAERDAVTAAALDFARHAESAAQAESAAAACRLLAPATREALARDPGPSCEAGLTDAALPAPGRVRTTDVYGHQGRVVLEHDTYFATWFPDGWRIRAAGCVPRPERPYDCRVTGD</sequence>
<feature type="compositionally biased region" description="Pro residues" evidence="1">
    <location>
        <begin position="1"/>
        <end position="17"/>
    </location>
</feature>
<evidence type="ECO:0000313" key="2">
    <source>
        <dbReference type="EMBL" id="AOT62546.1"/>
    </source>
</evidence>
<dbReference type="RefSeq" id="WP_223844581.1">
    <property type="nucleotide sequence ID" value="NZ_CP017316.1"/>
</dbReference>
<dbReference type="AlphaFoldDB" id="A0A1D8GAS8"/>
<gene>
    <name evidence="2" type="ORF">A4G23_05444</name>
</gene>
<dbReference type="KEGG" id="srn:A4G23_05444"/>
<reference evidence="2 3" key="1">
    <citation type="submission" date="2016-09" db="EMBL/GenBank/DDBJ databases">
        <title>Streptomyces rubrolavendulae MJM4426 Genome sequencing and assembly.</title>
        <authorList>
            <person name="Kim J.-G."/>
        </authorList>
    </citation>
    <scope>NUCLEOTIDE SEQUENCE [LARGE SCALE GENOMIC DNA]</scope>
    <source>
        <strain evidence="2 3">MJM4426</strain>
    </source>
</reference>